<feature type="domain" description="ART-PolyVal-like" evidence="1">
    <location>
        <begin position="19"/>
        <end position="164"/>
    </location>
</feature>
<dbReference type="EMBL" id="QBKP01000002">
    <property type="protein sequence ID" value="PTX52273.1"/>
    <property type="molecule type" value="Genomic_DNA"/>
</dbReference>
<dbReference type="Pfam" id="PF18760">
    <property type="entry name" value="ART-PolyVal"/>
    <property type="match status" value="1"/>
</dbReference>
<keyword evidence="3" id="KW-1185">Reference proteome</keyword>
<dbReference type="Proteomes" id="UP000244224">
    <property type="component" value="Unassembled WGS sequence"/>
</dbReference>
<evidence type="ECO:0000313" key="3">
    <source>
        <dbReference type="Proteomes" id="UP000244224"/>
    </source>
</evidence>
<name>A0A2T6B890_9RHOB</name>
<proteinExistence type="predicted"/>
<reference evidence="2 3" key="1">
    <citation type="submission" date="2018-04" db="EMBL/GenBank/DDBJ databases">
        <title>Genomic Encyclopedia of Archaeal and Bacterial Type Strains, Phase II (KMG-II): from individual species to whole genera.</title>
        <authorList>
            <person name="Goeker M."/>
        </authorList>
    </citation>
    <scope>NUCLEOTIDE SEQUENCE [LARGE SCALE GENOMIC DNA]</scope>
    <source>
        <strain evidence="2 3">DSM 21823</strain>
    </source>
</reference>
<dbReference type="RefSeq" id="WP_108127582.1">
    <property type="nucleotide sequence ID" value="NZ_QBKP01000002.1"/>
</dbReference>
<comment type="caution">
    <text evidence="2">The sequence shown here is derived from an EMBL/GenBank/DDBJ whole genome shotgun (WGS) entry which is preliminary data.</text>
</comment>
<evidence type="ECO:0000259" key="1">
    <source>
        <dbReference type="Pfam" id="PF18760"/>
    </source>
</evidence>
<dbReference type="AlphaFoldDB" id="A0A2T6B890"/>
<evidence type="ECO:0000313" key="2">
    <source>
        <dbReference type="EMBL" id="PTX52273.1"/>
    </source>
</evidence>
<dbReference type="OrthoDB" id="9041348at2"/>
<sequence length="185" mass="20978">MTEPCENRDQWFGNSRLVDEQGAPLVMYHGTPDASFERFRDDQFFTPDPDYARRFLSSATSSSSFYGVTDRRPGVFTVLIRAENPFDTRNPAHRALLKERFCGVHGEGVLTELGLPDWVEGRDIALWLREELADQGFDAVLVDEGRDEAGQRPPSWIVFSGDQVHIKEVETTVLSPELPDDTFEP</sequence>
<dbReference type="InterPro" id="IPR049522">
    <property type="entry name" value="ART-PolyVal_dom"/>
</dbReference>
<protein>
    <recommendedName>
        <fullName evidence="1">ART-PolyVal-like domain-containing protein</fullName>
    </recommendedName>
</protein>
<accession>A0A2T6B890</accession>
<gene>
    <name evidence="2" type="ORF">C8N34_10251</name>
</gene>
<organism evidence="2 3">
    <name type="scientific">Gemmobacter caeni</name>
    <dbReference type="NCBI Taxonomy" id="589035"/>
    <lineage>
        <taxon>Bacteria</taxon>
        <taxon>Pseudomonadati</taxon>
        <taxon>Pseudomonadota</taxon>
        <taxon>Alphaproteobacteria</taxon>
        <taxon>Rhodobacterales</taxon>
        <taxon>Paracoccaceae</taxon>
        <taxon>Gemmobacter</taxon>
    </lineage>
</organism>